<comment type="similarity">
    <text evidence="1 2">Belongs to the polypeptide deformylase family.</text>
</comment>
<dbReference type="EMBL" id="FUWX01000005">
    <property type="protein sequence ID" value="SJZ44455.1"/>
    <property type="molecule type" value="Genomic_DNA"/>
</dbReference>
<dbReference type="PANTHER" id="PTHR10458:SF22">
    <property type="entry name" value="PEPTIDE DEFORMYLASE"/>
    <property type="match status" value="1"/>
</dbReference>
<sequence>MLYDIKIYGADSLRNISTPVEEINNEIREILENMVETMHEVKGVGLAAPQVGINKRMFVIDVGDGVVRKVINPEILELSDEVETCEEGCLSIPGVYKGVKRSTHVKIKYQNEKGEEIIEEGDGLLGRAFQHEYDHLDAILFVDKVSPIAKRMISKKLQLLKKESSKN</sequence>
<dbReference type="GO" id="GO:0006412">
    <property type="term" value="P:translation"/>
    <property type="evidence" value="ECO:0007669"/>
    <property type="project" value="UniProtKB-UniRule"/>
</dbReference>
<keyword evidence="2" id="KW-0378">Hydrolase</keyword>
<dbReference type="NCBIfam" id="NF001159">
    <property type="entry name" value="PRK00150.1-3"/>
    <property type="match status" value="1"/>
</dbReference>
<dbReference type="AlphaFoldDB" id="A0A1T4KPX0"/>
<dbReference type="InterPro" id="IPR023635">
    <property type="entry name" value="Peptide_deformylase"/>
</dbReference>
<protein>
    <recommendedName>
        <fullName evidence="2">Peptide deformylase</fullName>
        <shortName evidence="2">PDF</shortName>
        <ecNumber evidence="2">3.5.1.88</ecNumber>
    </recommendedName>
    <alternativeName>
        <fullName evidence="2">Polypeptide deformylase</fullName>
    </alternativeName>
</protein>
<dbReference type="CDD" id="cd00487">
    <property type="entry name" value="Pep_deformylase"/>
    <property type="match status" value="1"/>
</dbReference>
<keyword evidence="2" id="KW-0408">Iron</keyword>
<dbReference type="OrthoDB" id="9784988at2"/>
<feature type="binding site" evidence="2">
    <location>
        <position position="131"/>
    </location>
    <ligand>
        <name>Fe cation</name>
        <dbReference type="ChEBI" id="CHEBI:24875"/>
    </ligand>
</feature>
<proteinExistence type="inferred from homology"/>
<dbReference type="HAMAP" id="MF_00163">
    <property type="entry name" value="Pep_deformylase"/>
    <property type="match status" value="1"/>
</dbReference>
<keyword evidence="4" id="KW-1185">Reference proteome</keyword>
<gene>
    <name evidence="2" type="primary">def</name>
    <name evidence="3" type="ORF">SAMN02745174_00533</name>
</gene>
<comment type="function">
    <text evidence="2">Removes the formyl group from the N-terminal Met of newly synthesized proteins. Requires at least a dipeptide for an efficient rate of reaction. N-terminal L-methionine is a prerequisite for activity but the enzyme has broad specificity at other positions.</text>
</comment>
<feature type="binding site" evidence="2">
    <location>
        <position position="135"/>
    </location>
    <ligand>
        <name>Fe cation</name>
        <dbReference type="ChEBI" id="CHEBI:24875"/>
    </ligand>
</feature>
<keyword evidence="2" id="KW-0648">Protein biosynthesis</keyword>
<dbReference type="PANTHER" id="PTHR10458">
    <property type="entry name" value="PEPTIDE DEFORMYLASE"/>
    <property type="match status" value="1"/>
</dbReference>
<evidence type="ECO:0000313" key="3">
    <source>
        <dbReference type="EMBL" id="SJZ44455.1"/>
    </source>
</evidence>
<evidence type="ECO:0000256" key="2">
    <source>
        <dbReference type="HAMAP-Rule" id="MF_00163"/>
    </source>
</evidence>
<accession>A0A1T4KPX0</accession>
<dbReference type="STRING" id="180163.SAMN02745174_00533"/>
<dbReference type="SUPFAM" id="SSF56420">
    <property type="entry name" value="Peptide deformylase"/>
    <property type="match status" value="1"/>
</dbReference>
<keyword evidence="2" id="KW-0479">Metal-binding</keyword>
<dbReference type="GO" id="GO:0042586">
    <property type="term" value="F:peptide deformylase activity"/>
    <property type="evidence" value="ECO:0007669"/>
    <property type="project" value="UniProtKB-UniRule"/>
</dbReference>
<dbReference type="NCBIfam" id="TIGR00079">
    <property type="entry name" value="pept_deformyl"/>
    <property type="match status" value="1"/>
</dbReference>
<dbReference type="EC" id="3.5.1.88" evidence="2"/>
<dbReference type="Gene3D" id="3.90.45.10">
    <property type="entry name" value="Peptide deformylase"/>
    <property type="match status" value="1"/>
</dbReference>
<organism evidence="3 4">
    <name type="scientific">Cetobacterium ceti</name>
    <dbReference type="NCBI Taxonomy" id="180163"/>
    <lineage>
        <taxon>Bacteria</taxon>
        <taxon>Fusobacteriati</taxon>
        <taxon>Fusobacteriota</taxon>
        <taxon>Fusobacteriia</taxon>
        <taxon>Fusobacteriales</taxon>
        <taxon>Fusobacteriaceae</taxon>
        <taxon>Cetobacterium</taxon>
    </lineage>
</organism>
<evidence type="ECO:0000313" key="4">
    <source>
        <dbReference type="Proteomes" id="UP000191153"/>
    </source>
</evidence>
<feature type="active site" evidence="2">
    <location>
        <position position="132"/>
    </location>
</feature>
<feature type="binding site" evidence="2">
    <location>
        <position position="89"/>
    </location>
    <ligand>
        <name>Fe cation</name>
        <dbReference type="ChEBI" id="CHEBI:24875"/>
    </ligand>
</feature>
<comment type="catalytic activity">
    <reaction evidence="2">
        <text>N-terminal N-formyl-L-methionyl-[peptide] + H2O = N-terminal L-methionyl-[peptide] + formate</text>
        <dbReference type="Rhea" id="RHEA:24420"/>
        <dbReference type="Rhea" id="RHEA-COMP:10639"/>
        <dbReference type="Rhea" id="RHEA-COMP:10640"/>
        <dbReference type="ChEBI" id="CHEBI:15377"/>
        <dbReference type="ChEBI" id="CHEBI:15740"/>
        <dbReference type="ChEBI" id="CHEBI:49298"/>
        <dbReference type="ChEBI" id="CHEBI:64731"/>
        <dbReference type="EC" id="3.5.1.88"/>
    </reaction>
</comment>
<comment type="cofactor">
    <cofactor evidence="2">
        <name>Fe(2+)</name>
        <dbReference type="ChEBI" id="CHEBI:29033"/>
    </cofactor>
    <text evidence="2">Binds 1 Fe(2+) ion.</text>
</comment>
<dbReference type="InterPro" id="IPR036821">
    <property type="entry name" value="Peptide_deformylase_sf"/>
</dbReference>
<dbReference type="PIRSF" id="PIRSF004749">
    <property type="entry name" value="Pep_def"/>
    <property type="match status" value="1"/>
</dbReference>
<dbReference type="Proteomes" id="UP000191153">
    <property type="component" value="Unassembled WGS sequence"/>
</dbReference>
<reference evidence="3 4" key="1">
    <citation type="submission" date="2017-02" db="EMBL/GenBank/DDBJ databases">
        <authorList>
            <person name="Peterson S.W."/>
        </authorList>
    </citation>
    <scope>NUCLEOTIDE SEQUENCE [LARGE SCALE GENOMIC DNA]</scope>
    <source>
        <strain evidence="3 4">ATCC 700028</strain>
    </source>
</reference>
<dbReference type="Pfam" id="PF01327">
    <property type="entry name" value="Pep_deformylase"/>
    <property type="match status" value="1"/>
</dbReference>
<evidence type="ECO:0000256" key="1">
    <source>
        <dbReference type="ARBA" id="ARBA00010759"/>
    </source>
</evidence>
<dbReference type="GO" id="GO:0046872">
    <property type="term" value="F:metal ion binding"/>
    <property type="evidence" value="ECO:0007669"/>
    <property type="project" value="UniProtKB-KW"/>
</dbReference>
<dbReference type="PRINTS" id="PR01576">
    <property type="entry name" value="PDEFORMYLASE"/>
</dbReference>
<dbReference type="RefSeq" id="WP_078693062.1">
    <property type="nucleotide sequence ID" value="NZ_FUWX01000005.1"/>
</dbReference>
<name>A0A1T4KPX0_9FUSO</name>